<evidence type="ECO:0000256" key="3">
    <source>
        <dbReference type="SAM" id="MobiDB-lite"/>
    </source>
</evidence>
<evidence type="ECO:0000256" key="2">
    <source>
        <dbReference type="SAM" id="Coils"/>
    </source>
</evidence>
<dbReference type="PANTHER" id="PTHR21666:SF289">
    <property type="entry name" value="L-ALA--D-GLU ENDOPEPTIDASE"/>
    <property type="match status" value="1"/>
</dbReference>
<sequence>MQRVSHSYRFKRIFTAIVAAAVCLSAAFTWSAAHPQPVAARSVSEIQADQDAIQSKLDDVNGKISDLQGQIDEEEAYQAELSEQISLYQQQIALMDEQINALEDQIEEKNAEIDTLQAEISTLEEEIAAKQVEIDETYALFKERMVALYQAGETSSLAMLLSSDSFADFVTNVQLMQAVSESDQQLVNKLRTQKEEQQAQKDEKEAAEAEVQAALTQIQEDEAQLVEERSDQQSARESLEAAYAESKTAMQDLEAMKANYEANREEIEAEEAAVEAELQQLYASMASSSSSSSSGSSGSSSSGSSSNVIVDTGDLSFRWPLPGYTTVTSGYGARWGTTHTGIDISGGGCYGSPIVAAESGTVILCQWYSTYGQCIIVDHGGGYSTLYAHMSAYAVSTGDYVTKGQTIGYVGDTGNVTGPHLHFEVRVNGVTQNPLNYVSP</sequence>
<dbReference type="Gene3D" id="2.70.70.10">
    <property type="entry name" value="Glucose Permease (Domain IIA)"/>
    <property type="match status" value="1"/>
</dbReference>
<dbReference type="InterPro" id="IPR016047">
    <property type="entry name" value="M23ase_b-sheet_dom"/>
</dbReference>
<evidence type="ECO:0000313" key="7">
    <source>
        <dbReference type="EMBL" id="HIR60355.1"/>
    </source>
</evidence>
<feature type="coiled-coil region" evidence="2">
    <location>
        <begin position="64"/>
        <end position="133"/>
    </location>
</feature>
<accession>A0A9D1J4G6</accession>
<dbReference type="Proteomes" id="UP000824241">
    <property type="component" value="Unassembled WGS sequence"/>
</dbReference>
<keyword evidence="2" id="KW-0175">Coiled coil</keyword>
<feature type="domain" description="Peptidoglycan hydrolase PcsB coiled-coil" evidence="6">
    <location>
        <begin position="127"/>
        <end position="197"/>
    </location>
</feature>
<evidence type="ECO:0000313" key="8">
    <source>
        <dbReference type="Proteomes" id="UP000824241"/>
    </source>
</evidence>
<reference evidence="7" key="1">
    <citation type="submission" date="2020-10" db="EMBL/GenBank/DDBJ databases">
        <authorList>
            <person name="Gilroy R."/>
        </authorList>
    </citation>
    <scope>NUCLEOTIDE SEQUENCE</scope>
    <source>
        <strain evidence="7">CHK189-12415</strain>
    </source>
</reference>
<evidence type="ECO:0000259" key="6">
    <source>
        <dbReference type="Pfam" id="PF24568"/>
    </source>
</evidence>
<dbReference type="Pfam" id="PF01551">
    <property type="entry name" value="Peptidase_M23"/>
    <property type="match status" value="1"/>
</dbReference>
<name>A0A9D1J4G6_9FIRM</name>
<dbReference type="AlphaFoldDB" id="A0A9D1J4G6"/>
<dbReference type="InterPro" id="IPR050570">
    <property type="entry name" value="Cell_wall_metabolism_enzyme"/>
</dbReference>
<feature type="region of interest" description="Disordered" evidence="3">
    <location>
        <begin position="224"/>
        <end position="244"/>
    </location>
</feature>
<comment type="caution">
    <text evidence="7">The sequence shown here is derived from an EMBL/GenBank/DDBJ whole genome shotgun (WGS) entry which is preliminary data.</text>
</comment>
<dbReference type="Gene3D" id="6.10.250.3150">
    <property type="match status" value="1"/>
</dbReference>
<feature type="region of interest" description="Disordered" evidence="3">
    <location>
        <begin position="285"/>
        <end position="305"/>
    </location>
</feature>
<dbReference type="Pfam" id="PF24568">
    <property type="entry name" value="CC_PcsB"/>
    <property type="match status" value="1"/>
</dbReference>
<keyword evidence="1 4" id="KW-0732">Signal</keyword>
<reference evidence="7" key="2">
    <citation type="journal article" date="2021" name="PeerJ">
        <title>Extensive microbial diversity within the chicken gut microbiome revealed by metagenomics and culture.</title>
        <authorList>
            <person name="Gilroy R."/>
            <person name="Ravi A."/>
            <person name="Getino M."/>
            <person name="Pursley I."/>
            <person name="Horton D.L."/>
            <person name="Alikhan N.F."/>
            <person name="Baker D."/>
            <person name="Gharbi K."/>
            <person name="Hall N."/>
            <person name="Watson M."/>
            <person name="Adriaenssens E.M."/>
            <person name="Foster-Nyarko E."/>
            <person name="Jarju S."/>
            <person name="Secka A."/>
            <person name="Antonio M."/>
            <person name="Oren A."/>
            <person name="Chaudhuri R.R."/>
            <person name="La Ragione R."/>
            <person name="Hildebrand F."/>
            <person name="Pallen M.J."/>
        </authorList>
    </citation>
    <scope>NUCLEOTIDE SEQUENCE</scope>
    <source>
        <strain evidence="7">CHK189-12415</strain>
    </source>
</reference>
<organism evidence="7 8">
    <name type="scientific">Candidatus Faecivivens stercoravium</name>
    <dbReference type="NCBI Taxonomy" id="2840803"/>
    <lineage>
        <taxon>Bacteria</taxon>
        <taxon>Bacillati</taxon>
        <taxon>Bacillota</taxon>
        <taxon>Clostridia</taxon>
        <taxon>Eubacteriales</taxon>
        <taxon>Oscillospiraceae</taxon>
        <taxon>Oscillospiraceae incertae sedis</taxon>
        <taxon>Candidatus Faecivivens</taxon>
    </lineage>
</organism>
<feature type="signal peptide" evidence="4">
    <location>
        <begin position="1"/>
        <end position="32"/>
    </location>
</feature>
<dbReference type="InterPro" id="IPR011055">
    <property type="entry name" value="Dup_hybrid_motif"/>
</dbReference>
<protein>
    <submittedName>
        <fullName evidence="7">Peptidoglycan DD-metalloendopeptidase family protein</fullName>
    </submittedName>
</protein>
<evidence type="ECO:0000259" key="5">
    <source>
        <dbReference type="Pfam" id="PF01551"/>
    </source>
</evidence>
<proteinExistence type="predicted"/>
<feature type="chain" id="PRO_5039039787" evidence="4">
    <location>
        <begin position="33"/>
        <end position="440"/>
    </location>
</feature>
<dbReference type="SUPFAM" id="SSF51261">
    <property type="entry name" value="Duplicated hybrid motif"/>
    <property type="match status" value="1"/>
</dbReference>
<feature type="compositionally biased region" description="Low complexity" evidence="3">
    <location>
        <begin position="287"/>
        <end position="305"/>
    </location>
</feature>
<feature type="domain" description="M23ase beta-sheet core" evidence="5">
    <location>
        <begin position="338"/>
        <end position="434"/>
    </location>
</feature>
<evidence type="ECO:0000256" key="4">
    <source>
        <dbReference type="SAM" id="SignalP"/>
    </source>
</evidence>
<dbReference type="InterPro" id="IPR057309">
    <property type="entry name" value="PcsB_CC"/>
</dbReference>
<evidence type="ECO:0000256" key="1">
    <source>
        <dbReference type="ARBA" id="ARBA00022729"/>
    </source>
</evidence>
<gene>
    <name evidence="7" type="ORF">IAB37_02105</name>
</gene>
<dbReference type="PANTHER" id="PTHR21666">
    <property type="entry name" value="PEPTIDASE-RELATED"/>
    <property type="match status" value="1"/>
</dbReference>
<dbReference type="EMBL" id="DVHA01000071">
    <property type="protein sequence ID" value="HIR60355.1"/>
    <property type="molecule type" value="Genomic_DNA"/>
</dbReference>
<dbReference type="GO" id="GO:0004222">
    <property type="term" value="F:metalloendopeptidase activity"/>
    <property type="evidence" value="ECO:0007669"/>
    <property type="project" value="TreeGrafter"/>
</dbReference>
<dbReference type="CDD" id="cd12797">
    <property type="entry name" value="M23_peptidase"/>
    <property type="match status" value="1"/>
</dbReference>